<evidence type="ECO:0000313" key="2">
    <source>
        <dbReference type="Proteomes" id="UP000219182"/>
    </source>
</evidence>
<dbReference type="Proteomes" id="UP000219182">
    <property type="component" value="Unassembled WGS sequence"/>
</dbReference>
<protein>
    <submittedName>
        <fullName evidence="1">Uncharacterized protein</fullName>
    </submittedName>
</protein>
<reference evidence="1 2" key="1">
    <citation type="submission" date="2017-09" db="EMBL/GenBank/DDBJ databases">
        <title>Mesorhizobum sanjuanii sp. nov. isolated from nodules of Lotus tenuis in saline-alkaline lowlands of Flooding Pampa.</title>
        <authorList>
            <person name="Sannazzaro A.I."/>
            <person name="Torres Tejerizo G.A."/>
            <person name="Fontana F."/>
            <person name="Cumpa Velazquez L.M."/>
            <person name="Hansen L."/>
            <person name="Pistorio M."/>
            <person name="Estrella M.J."/>
        </authorList>
    </citation>
    <scope>NUCLEOTIDE SEQUENCE [LARGE SCALE GENOMIC DNA]</scope>
    <source>
        <strain evidence="1 2">BSA136</strain>
    </source>
</reference>
<comment type="caution">
    <text evidence="1">The sequence shown here is derived from an EMBL/GenBank/DDBJ whole genome shotgun (WGS) entry which is preliminary data.</text>
</comment>
<organism evidence="1 2">
    <name type="scientific">Mesorhizobium sanjuanii</name>
    <dbReference type="NCBI Taxonomy" id="2037900"/>
    <lineage>
        <taxon>Bacteria</taxon>
        <taxon>Pseudomonadati</taxon>
        <taxon>Pseudomonadota</taxon>
        <taxon>Alphaproteobacteria</taxon>
        <taxon>Hyphomicrobiales</taxon>
        <taxon>Phyllobacteriaceae</taxon>
        <taxon>Mesorhizobium</taxon>
    </lineage>
</organism>
<accession>A0A2A6FIH9</accession>
<sequence>MINRGSFGRAAAVCGMFAIFSFAGNGLDGVLGYRFVGVAEAKTVVIQRTTVYINTLPKGCVKTTYSGGIVVWKCGTKYYQPYNNRYVLVYIK</sequence>
<dbReference type="RefSeq" id="WP_097572672.1">
    <property type="nucleotide sequence ID" value="NZ_NWQG01000040.1"/>
</dbReference>
<dbReference type="AlphaFoldDB" id="A0A2A6FIH9"/>
<proteinExistence type="predicted"/>
<keyword evidence="2" id="KW-1185">Reference proteome</keyword>
<gene>
    <name evidence="1" type="ORF">CN311_07380</name>
</gene>
<evidence type="ECO:0000313" key="1">
    <source>
        <dbReference type="EMBL" id="PDQ21789.1"/>
    </source>
</evidence>
<dbReference type="EMBL" id="NWQG01000040">
    <property type="protein sequence ID" value="PDQ21789.1"/>
    <property type="molecule type" value="Genomic_DNA"/>
</dbReference>
<name>A0A2A6FIH9_9HYPH</name>